<dbReference type="RefSeq" id="WP_092235812.1">
    <property type="nucleotide sequence ID" value="NZ_FNLL01000009.1"/>
</dbReference>
<dbReference type="InterPro" id="IPR011992">
    <property type="entry name" value="EF-hand-dom_pair"/>
</dbReference>
<sequence>MINSVSSMNNYMPTMRMNQTGQGPGPVDRFQSSDTDASGGISTSELESLASSVEETTGKTIDTETAMESYDLDGDNQLSGEELFSLVSDYGLQPSPSGAGQGGGGPSKGGGKMMPPPPPTQSSSLFEEETSISETNTIEDLYDQMLEKVTSAYGYSDEIEFLMNQTA</sequence>
<accession>A0A1H2IPR1</accession>
<organism evidence="3 4">
    <name type="scientific">Desulfobacula phenolica</name>
    <dbReference type="NCBI Taxonomy" id="90732"/>
    <lineage>
        <taxon>Bacteria</taxon>
        <taxon>Pseudomonadati</taxon>
        <taxon>Thermodesulfobacteriota</taxon>
        <taxon>Desulfobacteria</taxon>
        <taxon>Desulfobacterales</taxon>
        <taxon>Desulfobacteraceae</taxon>
        <taxon>Desulfobacula</taxon>
    </lineage>
</organism>
<evidence type="ECO:0000313" key="3">
    <source>
        <dbReference type="EMBL" id="SDU46119.1"/>
    </source>
</evidence>
<dbReference type="EMBL" id="FNLL01000009">
    <property type="protein sequence ID" value="SDU46119.1"/>
    <property type="molecule type" value="Genomic_DNA"/>
</dbReference>
<feature type="compositionally biased region" description="Gly residues" evidence="1">
    <location>
        <begin position="99"/>
        <end position="112"/>
    </location>
</feature>
<feature type="compositionally biased region" description="Low complexity" evidence="1">
    <location>
        <begin position="42"/>
        <end position="55"/>
    </location>
</feature>
<dbReference type="PROSITE" id="PS50222">
    <property type="entry name" value="EF_HAND_2"/>
    <property type="match status" value="1"/>
</dbReference>
<feature type="domain" description="EF-hand" evidence="2">
    <location>
        <begin position="58"/>
        <end position="93"/>
    </location>
</feature>
<evidence type="ECO:0000313" key="4">
    <source>
        <dbReference type="Proteomes" id="UP000199608"/>
    </source>
</evidence>
<name>A0A1H2IPR1_9BACT</name>
<gene>
    <name evidence="3" type="ORF">SAMN04487931_10972</name>
</gene>
<evidence type="ECO:0000256" key="1">
    <source>
        <dbReference type="SAM" id="MobiDB-lite"/>
    </source>
</evidence>
<evidence type="ECO:0000259" key="2">
    <source>
        <dbReference type="PROSITE" id="PS50222"/>
    </source>
</evidence>
<dbReference type="Gene3D" id="1.10.238.10">
    <property type="entry name" value="EF-hand"/>
    <property type="match status" value="1"/>
</dbReference>
<feature type="compositionally biased region" description="Polar residues" evidence="1">
    <location>
        <begin position="1"/>
        <end position="21"/>
    </location>
</feature>
<protein>
    <recommendedName>
        <fullName evidence="2">EF-hand domain-containing protein</fullName>
    </recommendedName>
</protein>
<dbReference type="Proteomes" id="UP000199608">
    <property type="component" value="Unassembled WGS sequence"/>
</dbReference>
<feature type="region of interest" description="Disordered" evidence="1">
    <location>
        <begin position="1"/>
        <end position="133"/>
    </location>
</feature>
<dbReference type="PROSITE" id="PS00018">
    <property type="entry name" value="EF_HAND_1"/>
    <property type="match status" value="1"/>
</dbReference>
<dbReference type="Pfam" id="PF13202">
    <property type="entry name" value="EF-hand_5"/>
    <property type="match status" value="2"/>
</dbReference>
<dbReference type="AlphaFoldDB" id="A0A1H2IPR1"/>
<keyword evidence="4" id="KW-1185">Reference proteome</keyword>
<dbReference type="InterPro" id="IPR018247">
    <property type="entry name" value="EF_Hand_1_Ca_BS"/>
</dbReference>
<dbReference type="GO" id="GO:0005509">
    <property type="term" value="F:calcium ion binding"/>
    <property type="evidence" value="ECO:0007669"/>
    <property type="project" value="InterPro"/>
</dbReference>
<reference evidence="4" key="1">
    <citation type="submission" date="2016-10" db="EMBL/GenBank/DDBJ databases">
        <authorList>
            <person name="Varghese N."/>
            <person name="Submissions S."/>
        </authorList>
    </citation>
    <scope>NUCLEOTIDE SEQUENCE [LARGE SCALE GENOMIC DNA]</scope>
    <source>
        <strain evidence="4">DSM 3384</strain>
    </source>
</reference>
<dbReference type="SUPFAM" id="SSF47473">
    <property type="entry name" value="EF-hand"/>
    <property type="match status" value="1"/>
</dbReference>
<dbReference type="InterPro" id="IPR002048">
    <property type="entry name" value="EF_hand_dom"/>
</dbReference>
<proteinExistence type="predicted"/>